<dbReference type="AlphaFoldDB" id="A0A934WRE5"/>
<reference evidence="2" key="1">
    <citation type="submission" date="2021-01" db="EMBL/GenBank/DDBJ databases">
        <title>Genome public.</title>
        <authorList>
            <person name="Liu C."/>
            <person name="Sun Q."/>
        </authorList>
    </citation>
    <scope>NUCLEOTIDE SEQUENCE</scope>
    <source>
        <strain evidence="2">M6</strain>
    </source>
</reference>
<sequence>MARDAADTSSEPGHPPVWAVAAVEPHSDYTMTVTFRSGEKRLYDMRPWIESEKYGRVYAPLKDIDFFMRAYVDGSAAWSDEIDIAPEELYDNGVPIDETTQGSKEKNGESENE</sequence>
<evidence type="ECO:0000313" key="2">
    <source>
        <dbReference type="EMBL" id="MBK6087950.1"/>
    </source>
</evidence>
<proteinExistence type="predicted"/>
<feature type="region of interest" description="Disordered" evidence="1">
    <location>
        <begin position="89"/>
        <end position="113"/>
    </location>
</feature>
<dbReference type="Proteomes" id="UP000633365">
    <property type="component" value="Unassembled WGS sequence"/>
</dbReference>
<comment type="caution">
    <text evidence="2">The sequence shown here is derived from an EMBL/GenBank/DDBJ whole genome shotgun (WGS) entry which is preliminary data.</text>
</comment>
<evidence type="ECO:0000256" key="1">
    <source>
        <dbReference type="SAM" id="MobiDB-lite"/>
    </source>
</evidence>
<accession>A0A934WRE5</accession>
<dbReference type="InterPro" id="IPR036782">
    <property type="entry name" value="NE0471-like_N"/>
</dbReference>
<organism evidence="2 3">
    <name type="scientific">Ruminococcus difficilis</name>
    <dbReference type="NCBI Taxonomy" id="2763069"/>
    <lineage>
        <taxon>Bacteria</taxon>
        <taxon>Bacillati</taxon>
        <taxon>Bacillota</taxon>
        <taxon>Clostridia</taxon>
        <taxon>Eubacteriales</taxon>
        <taxon>Oscillospiraceae</taxon>
        <taxon>Ruminococcus</taxon>
    </lineage>
</organism>
<dbReference type="EMBL" id="JAEQMG010000047">
    <property type="protein sequence ID" value="MBK6087950.1"/>
    <property type="molecule type" value="Genomic_DNA"/>
</dbReference>
<feature type="compositionally biased region" description="Basic and acidic residues" evidence="1">
    <location>
        <begin position="103"/>
        <end position="113"/>
    </location>
</feature>
<evidence type="ECO:0000313" key="3">
    <source>
        <dbReference type="Proteomes" id="UP000633365"/>
    </source>
</evidence>
<name>A0A934WRE5_9FIRM</name>
<protein>
    <submittedName>
        <fullName evidence="2">DUF2442 domain-containing protein</fullName>
    </submittedName>
</protein>
<dbReference type="Gene3D" id="3.30.2020.10">
    <property type="entry name" value="NE0471-like N-terminal domain"/>
    <property type="match status" value="1"/>
</dbReference>
<dbReference type="SUPFAM" id="SSF143880">
    <property type="entry name" value="NE0471 N-terminal domain-like"/>
    <property type="match status" value="1"/>
</dbReference>
<dbReference type="InterPro" id="IPR018841">
    <property type="entry name" value="DUF2442"/>
</dbReference>
<keyword evidence="3" id="KW-1185">Reference proteome</keyword>
<gene>
    <name evidence="2" type="ORF">JKK62_04675</name>
</gene>
<dbReference type="Pfam" id="PF10387">
    <property type="entry name" value="DUF2442"/>
    <property type="match status" value="1"/>
</dbReference>